<name>M0F3E1_9EURY</name>
<accession>M0F3E1</accession>
<sequence length="60" mass="6615">SDTADAVSLSSSTRQQQLSSINNLLQKSVVLFNKIFWVVSEGILHGLNLGSAARFPWIRL</sequence>
<dbReference type="Proteomes" id="UP000011526">
    <property type="component" value="Unassembled WGS sequence"/>
</dbReference>
<protein>
    <submittedName>
        <fullName evidence="1">Uncharacterized protein</fullName>
    </submittedName>
</protein>
<keyword evidence="2" id="KW-1185">Reference proteome</keyword>
<comment type="caution">
    <text evidence="1">The sequence shown here is derived from an EMBL/GenBank/DDBJ whole genome shotgun (WGS) entry which is preliminary data.</text>
</comment>
<proteinExistence type="predicted"/>
<feature type="non-terminal residue" evidence="1">
    <location>
        <position position="1"/>
    </location>
</feature>
<evidence type="ECO:0000313" key="2">
    <source>
        <dbReference type="Proteomes" id="UP000011526"/>
    </source>
</evidence>
<evidence type="ECO:0000313" key="1">
    <source>
        <dbReference type="EMBL" id="ELZ53169.1"/>
    </source>
</evidence>
<gene>
    <name evidence="1" type="ORF">C465_01304</name>
</gene>
<reference evidence="1 2" key="1">
    <citation type="journal article" date="2014" name="PLoS Genet.">
        <title>Phylogenetically driven sequencing of extremely halophilic archaea reveals strategies for static and dynamic osmo-response.</title>
        <authorList>
            <person name="Becker E.A."/>
            <person name="Seitzer P.M."/>
            <person name="Tritt A."/>
            <person name="Larsen D."/>
            <person name="Krusor M."/>
            <person name="Yao A.I."/>
            <person name="Wu D."/>
            <person name="Madern D."/>
            <person name="Eisen J.A."/>
            <person name="Darling A.E."/>
            <person name="Facciotti M.T."/>
        </authorList>
    </citation>
    <scope>NUCLEOTIDE SEQUENCE [LARGE SCALE GENOMIC DNA]</scope>
    <source>
        <strain evidence="1 2">JCM 9100</strain>
    </source>
</reference>
<dbReference type="EMBL" id="AOJM01000010">
    <property type="protein sequence ID" value="ELZ53169.1"/>
    <property type="molecule type" value="Genomic_DNA"/>
</dbReference>
<organism evidence="1 2">
    <name type="scientific">Halorubrum distributum JCM 9100</name>
    <dbReference type="NCBI Taxonomy" id="1227467"/>
    <lineage>
        <taxon>Archaea</taxon>
        <taxon>Methanobacteriati</taxon>
        <taxon>Methanobacteriota</taxon>
        <taxon>Stenosarchaea group</taxon>
        <taxon>Halobacteria</taxon>
        <taxon>Halobacteriales</taxon>
        <taxon>Haloferacaceae</taxon>
        <taxon>Halorubrum</taxon>
        <taxon>Halorubrum distributum group</taxon>
    </lineage>
</organism>
<dbReference type="AlphaFoldDB" id="M0F3E1"/>